<sequence>MQDKQKVTLYLPPDLHRQLKIRAAVDAEPMSAIAERAIDFYLGHPEVVEQTEVSAYGATHQVYACPECTTTVVLRAGELVSMKEQPAMLSDDGLKVQPAAEELVGAGV</sequence>
<gene>
    <name evidence="1" type="ordered locus">AM1_6051</name>
</gene>
<dbReference type="InterPro" id="IPR010985">
    <property type="entry name" value="Ribbon_hlx_hlx"/>
</dbReference>
<dbReference type="KEGG" id="amr:AM1_6051"/>
<keyword evidence="2" id="KW-1185">Reference proteome</keyword>
<dbReference type="EMBL" id="CP000828">
    <property type="protein sequence ID" value="ABW30983.1"/>
    <property type="molecule type" value="Genomic_DNA"/>
</dbReference>
<name>B0C3P6_ACAM1</name>
<dbReference type="eggNOG" id="ENOG5032SXM">
    <property type="taxonomic scope" value="Bacteria"/>
</dbReference>
<dbReference type="Gene3D" id="1.10.1220.10">
    <property type="entry name" value="Met repressor-like"/>
    <property type="match status" value="1"/>
</dbReference>
<dbReference type="HOGENOM" id="CLU_150503_0_0_3"/>
<proteinExistence type="predicted"/>
<reference evidence="1 2" key="1">
    <citation type="journal article" date="2008" name="Proc. Natl. Acad. Sci. U.S.A.">
        <title>Niche adaptation and genome expansion in the chlorophyll d-producing cyanobacterium Acaryochloris marina.</title>
        <authorList>
            <person name="Swingley W.D."/>
            <person name="Chen M."/>
            <person name="Cheung P.C."/>
            <person name="Conrad A.L."/>
            <person name="Dejesa L.C."/>
            <person name="Hao J."/>
            <person name="Honchak B.M."/>
            <person name="Karbach L.E."/>
            <person name="Kurdoglu A."/>
            <person name="Lahiri S."/>
            <person name="Mastrian S.D."/>
            <person name="Miyashita H."/>
            <person name="Page L."/>
            <person name="Ramakrishna P."/>
            <person name="Satoh S."/>
            <person name="Sattley W.M."/>
            <person name="Shimada Y."/>
            <person name="Taylor H.L."/>
            <person name="Tomo T."/>
            <person name="Tsuchiya T."/>
            <person name="Wang Z.T."/>
            <person name="Raymond J."/>
            <person name="Mimuro M."/>
            <person name="Blankenship R.E."/>
            <person name="Touchman J.W."/>
        </authorList>
    </citation>
    <scope>NUCLEOTIDE SEQUENCE [LARGE SCALE GENOMIC DNA]</scope>
    <source>
        <strain evidence="2">MBIC 11017</strain>
    </source>
</reference>
<dbReference type="InterPro" id="IPR013321">
    <property type="entry name" value="Arc_rbn_hlx_hlx"/>
</dbReference>
<dbReference type="SUPFAM" id="SSF47598">
    <property type="entry name" value="Ribbon-helix-helix"/>
    <property type="match status" value="1"/>
</dbReference>
<dbReference type="Proteomes" id="UP000000268">
    <property type="component" value="Chromosome"/>
</dbReference>
<organism evidence="1 2">
    <name type="scientific">Acaryochloris marina (strain MBIC 11017)</name>
    <dbReference type="NCBI Taxonomy" id="329726"/>
    <lineage>
        <taxon>Bacteria</taxon>
        <taxon>Bacillati</taxon>
        <taxon>Cyanobacteriota</taxon>
        <taxon>Cyanophyceae</taxon>
        <taxon>Acaryochloridales</taxon>
        <taxon>Acaryochloridaceae</taxon>
        <taxon>Acaryochloris</taxon>
    </lineage>
</organism>
<protein>
    <submittedName>
        <fullName evidence="1">Uncharacterized protein</fullName>
    </submittedName>
</protein>
<dbReference type="GO" id="GO:0006355">
    <property type="term" value="P:regulation of DNA-templated transcription"/>
    <property type="evidence" value="ECO:0007669"/>
    <property type="project" value="InterPro"/>
</dbReference>
<evidence type="ECO:0000313" key="1">
    <source>
        <dbReference type="EMBL" id="ABW30983.1"/>
    </source>
</evidence>
<dbReference type="RefSeq" id="WP_012166182.1">
    <property type="nucleotide sequence ID" value="NC_009925.1"/>
</dbReference>
<dbReference type="AlphaFoldDB" id="B0C3P6"/>
<evidence type="ECO:0000313" key="2">
    <source>
        <dbReference type="Proteomes" id="UP000000268"/>
    </source>
</evidence>
<dbReference type="STRING" id="329726.AM1_6051"/>
<dbReference type="OrthoDB" id="514592at2"/>
<accession>B0C3P6</accession>